<dbReference type="PANTHER" id="PTHR33573:SF30">
    <property type="entry name" value="CASP-LIKE PROTEIN 2C1-RELATED"/>
    <property type="match status" value="1"/>
</dbReference>
<gene>
    <name evidence="10" type="ORF">CB5_LOCUS24189</name>
</gene>
<organism evidence="10">
    <name type="scientific">Ananas comosus var. bracteatus</name>
    <name type="common">red pineapple</name>
    <dbReference type="NCBI Taxonomy" id="296719"/>
    <lineage>
        <taxon>Eukaryota</taxon>
        <taxon>Viridiplantae</taxon>
        <taxon>Streptophyta</taxon>
        <taxon>Embryophyta</taxon>
        <taxon>Tracheophyta</taxon>
        <taxon>Spermatophyta</taxon>
        <taxon>Magnoliopsida</taxon>
        <taxon>Liliopsida</taxon>
        <taxon>Poales</taxon>
        <taxon>Bromeliaceae</taxon>
        <taxon>Bromelioideae</taxon>
        <taxon>Ananas</taxon>
    </lineage>
</organism>
<feature type="domain" description="Casparian strip membrane protein" evidence="9">
    <location>
        <begin position="8"/>
        <end position="77"/>
    </location>
</feature>
<keyword evidence="7 8" id="KW-0472">Membrane</keyword>
<evidence type="ECO:0000256" key="7">
    <source>
        <dbReference type="ARBA" id="ARBA00023136"/>
    </source>
</evidence>
<proteinExistence type="inferred from homology"/>
<feature type="transmembrane region" description="Helical" evidence="8">
    <location>
        <begin position="54"/>
        <end position="79"/>
    </location>
</feature>
<dbReference type="Pfam" id="PF04535">
    <property type="entry name" value="CASP_dom"/>
    <property type="match status" value="2"/>
</dbReference>
<evidence type="ECO:0000256" key="1">
    <source>
        <dbReference type="ARBA" id="ARBA00004651"/>
    </source>
</evidence>
<keyword evidence="4 8" id="KW-1003">Cell membrane</keyword>
<sequence>MKEEANEPFKFVEMALRICVVPLTVASILVMATNKQESDTYGKVEYNNLTGFKYLVCISAISAGYALASTLSSFLRFFWSAVAEVVYLAEEGDREASWSEVCSYYGKFCYKTKVSLALHFMALVGFIALSLISAYRLFSKFDAPAVASTEVGEEGK</sequence>
<dbReference type="NCBIfam" id="TIGR01569">
    <property type="entry name" value="A_tha_TIGR01569"/>
    <property type="match status" value="1"/>
</dbReference>
<evidence type="ECO:0000256" key="3">
    <source>
        <dbReference type="ARBA" id="ARBA00011489"/>
    </source>
</evidence>
<keyword evidence="5 8" id="KW-0812">Transmembrane</keyword>
<feature type="transmembrane region" description="Helical" evidence="8">
    <location>
        <begin position="116"/>
        <end position="138"/>
    </location>
</feature>
<name>A0A6V7QDA6_ANACO</name>
<reference evidence="10" key="1">
    <citation type="submission" date="2020-07" db="EMBL/GenBank/DDBJ databases">
        <authorList>
            <person name="Lin J."/>
        </authorList>
    </citation>
    <scope>NUCLEOTIDE SEQUENCE</scope>
</reference>
<dbReference type="GO" id="GO:0005886">
    <property type="term" value="C:plasma membrane"/>
    <property type="evidence" value="ECO:0007669"/>
    <property type="project" value="UniProtKB-SubCell"/>
</dbReference>
<comment type="caution">
    <text evidence="8">Lacks conserved residue(s) required for the propagation of feature annotation.</text>
</comment>
<evidence type="ECO:0000259" key="9">
    <source>
        <dbReference type="Pfam" id="PF04535"/>
    </source>
</evidence>
<protein>
    <recommendedName>
        <fullName evidence="8">CASP-like protein</fullName>
    </recommendedName>
</protein>
<comment type="subcellular location">
    <subcellularLocation>
        <location evidence="1 8">Cell membrane</location>
        <topology evidence="1 8">Multi-pass membrane protein</topology>
    </subcellularLocation>
</comment>
<dbReference type="AlphaFoldDB" id="A0A6V7QDA6"/>
<evidence type="ECO:0000256" key="5">
    <source>
        <dbReference type="ARBA" id="ARBA00022692"/>
    </source>
</evidence>
<keyword evidence="6 8" id="KW-1133">Transmembrane helix</keyword>
<comment type="similarity">
    <text evidence="2 8">Belongs to the Casparian strip membrane proteins (CASP) family.</text>
</comment>
<evidence type="ECO:0000256" key="2">
    <source>
        <dbReference type="ARBA" id="ARBA00007651"/>
    </source>
</evidence>
<accession>A0A6V7QDA6</accession>
<dbReference type="PANTHER" id="PTHR33573">
    <property type="entry name" value="CASP-LIKE PROTEIN 4A4"/>
    <property type="match status" value="1"/>
</dbReference>
<dbReference type="InterPro" id="IPR006702">
    <property type="entry name" value="CASP_dom"/>
</dbReference>
<evidence type="ECO:0000256" key="4">
    <source>
        <dbReference type="ARBA" id="ARBA00022475"/>
    </source>
</evidence>
<evidence type="ECO:0000313" key="10">
    <source>
        <dbReference type="EMBL" id="CAD1840978.1"/>
    </source>
</evidence>
<feature type="transmembrane region" description="Helical" evidence="8">
    <location>
        <begin position="14"/>
        <end position="33"/>
    </location>
</feature>
<evidence type="ECO:0000256" key="6">
    <source>
        <dbReference type="ARBA" id="ARBA00022989"/>
    </source>
</evidence>
<dbReference type="InterPro" id="IPR006459">
    <property type="entry name" value="CASP/CASPL"/>
</dbReference>
<comment type="subunit">
    <text evidence="3 8">Homodimer and heterodimers.</text>
</comment>
<dbReference type="EMBL" id="LR862135">
    <property type="protein sequence ID" value="CAD1840978.1"/>
    <property type="molecule type" value="Genomic_DNA"/>
</dbReference>
<feature type="domain" description="Casparian strip membrane protein" evidence="9">
    <location>
        <begin position="80"/>
        <end position="124"/>
    </location>
</feature>
<evidence type="ECO:0000256" key="8">
    <source>
        <dbReference type="RuleBase" id="RU361233"/>
    </source>
</evidence>